<sequence length="41" mass="4891">MHIEHQRKNIKRNINAPFEARFHQNKPTTGYTRTVKTNQLA</sequence>
<organism evidence="2">
    <name type="scientific">Anguilla anguilla</name>
    <name type="common">European freshwater eel</name>
    <name type="synonym">Muraena anguilla</name>
    <dbReference type="NCBI Taxonomy" id="7936"/>
    <lineage>
        <taxon>Eukaryota</taxon>
        <taxon>Metazoa</taxon>
        <taxon>Chordata</taxon>
        <taxon>Craniata</taxon>
        <taxon>Vertebrata</taxon>
        <taxon>Euteleostomi</taxon>
        <taxon>Actinopterygii</taxon>
        <taxon>Neopterygii</taxon>
        <taxon>Teleostei</taxon>
        <taxon>Anguilliformes</taxon>
        <taxon>Anguillidae</taxon>
        <taxon>Anguilla</taxon>
    </lineage>
</organism>
<reference evidence="2" key="1">
    <citation type="submission" date="2014-11" db="EMBL/GenBank/DDBJ databases">
        <authorList>
            <person name="Amaro Gonzalez C."/>
        </authorList>
    </citation>
    <scope>NUCLEOTIDE SEQUENCE</scope>
</reference>
<feature type="region of interest" description="Disordered" evidence="1">
    <location>
        <begin position="1"/>
        <end position="41"/>
    </location>
</feature>
<evidence type="ECO:0000313" key="2">
    <source>
        <dbReference type="EMBL" id="JAH08629.1"/>
    </source>
</evidence>
<accession>A0A0E9PVU5</accession>
<reference evidence="2" key="2">
    <citation type="journal article" date="2015" name="Fish Shellfish Immunol.">
        <title>Early steps in the European eel (Anguilla anguilla)-Vibrio vulnificus interaction in the gills: Role of the RtxA13 toxin.</title>
        <authorList>
            <person name="Callol A."/>
            <person name="Pajuelo D."/>
            <person name="Ebbesson L."/>
            <person name="Teles M."/>
            <person name="MacKenzie S."/>
            <person name="Amaro C."/>
        </authorList>
    </citation>
    <scope>NUCLEOTIDE SEQUENCE</scope>
</reference>
<name>A0A0E9PVU5_ANGAN</name>
<evidence type="ECO:0000256" key="1">
    <source>
        <dbReference type="SAM" id="MobiDB-lite"/>
    </source>
</evidence>
<feature type="compositionally biased region" description="Polar residues" evidence="1">
    <location>
        <begin position="25"/>
        <end position="41"/>
    </location>
</feature>
<dbReference type="AlphaFoldDB" id="A0A0E9PVU5"/>
<proteinExistence type="predicted"/>
<dbReference type="EMBL" id="GBXM01099948">
    <property type="protein sequence ID" value="JAH08629.1"/>
    <property type="molecule type" value="Transcribed_RNA"/>
</dbReference>
<protein>
    <submittedName>
        <fullName evidence="2">Uncharacterized protein</fullName>
    </submittedName>
</protein>